<name>A0A9P1NM45_9PROT</name>
<dbReference type="Proteomes" id="UP000007319">
    <property type="component" value="Chromosome"/>
</dbReference>
<feature type="modified residue" description="N6-(pyridoxal phosphate)lysine" evidence="9">
    <location>
        <position position="226"/>
    </location>
</feature>
<dbReference type="Gene3D" id="3.90.1150.10">
    <property type="entry name" value="Aspartate Aminotransferase, domain 1"/>
    <property type="match status" value="1"/>
</dbReference>
<dbReference type="EMBL" id="HE577327">
    <property type="protein sequence ID" value="CCC98200.1"/>
    <property type="molecule type" value="Genomic_DNA"/>
</dbReference>
<accession>A0A9P1NM45</accession>
<dbReference type="PANTHER" id="PTHR43643">
    <property type="entry name" value="HISTIDINOL-PHOSPHATE AMINOTRANSFERASE 2"/>
    <property type="match status" value="1"/>
</dbReference>
<organism evidence="11 12">
    <name type="scientific">Azospirillum baldaniorum</name>
    <dbReference type="NCBI Taxonomy" id="1064539"/>
    <lineage>
        <taxon>Bacteria</taxon>
        <taxon>Pseudomonadati</taxon>
        <taxon>Pseudomonadota</taxon>
        <taxon>Alphaproteobacteria</taxon>
        <taxon>Rhodospirillales</taxon>
        <taxon>Azospirillaceae</taxon>
        <taxon>Azospirillum</taxon>
    </lineage>
</organism>
<evidence type="ECO:0000313" key="11">
    <source>
        <dbReference type="EMBL" id="CCC98200.1"/>
    </source>
</evidence>
<comment type="cofactor">
    <cofactor evidence="1 9">
        <name>pyridoxal 5'-phosphate</name>
        <dbReference type="ChEBI" id="CHEBI:597326"/>
    </cofactor>
</comment>
<dbReference type="HAMAP" id="MF_01023">
    <property type="entry name" value="HisC_aminotrans_2"/>
    <property type="match status" value="1"/>
</dbReference>
<evidence type="ECO:0000259" key="10">
    <source>
        <dbReference type="Pfam" id="PF00155"/>
    </source>
</evidence>
<comment type="subunit">
    <text evidence="4 9">Homodimer.</text>
</comment>
<dbReference type="PANTHER" id="PTHR43643:SF3">
    <property type="entry name" value="HISTIDINOL-PHOSPHATE AMINOTRANSFERASE"/>
    <property type="match status" value="1"/>
</dbReference>
<protein>
    <recommendedName>
        <fullName evidence="9">Histidinol-phosphate aminotransferase</fullName>
        <ecNumber evidence="9">2.6.1.9</ecNumber>
    </recommendedName>
    <alternativeName>
        <fullName evidence="9">Imidazole acetol-phosphate transaminase</fullName>
    </alternativeName>
</protein>
<dbReference type="KEGG" id="abs:AZOBR_120044"/>
<dbReference type="GO" id="GO:0004400">
    <property type="term" value="F:histidinol-phosphate transaminase activity"/>
    <property type="evidence" value="ECO:0007669"/>
    <property type="project" value="UniProtKB-UniRule"/>
</dbReference>
<proteinExistence type="inferred from homology"/>
<feature type="domain" description="Aminotransferase class I/classII large" evidence="10">
    <location>
        <begin position="50"/>
        <end position="363"/>
    </location>
</feature>
<keyword evidence="6 9" id="KW-0808">Transferase</keyword>
<dbReference type="InterPro" id="IPR004839">
    <property type="entry name" value="Aminotransferase_I/II_large"/>
</dbReference>
<dbReference type="SUPFAM" id="SSF53383">
    <property type="entry name" value="PLP-dependent transferases"/>
    <property type="match status" value="1"/>
</dbReference>
<evidence type="ECO:0000256" key="7">
    <source>
        <dbReference type="ARBA" id="ARBA00022898"/>
    </source>
</evidence>
<evidence type="ECO:0000256" key="9">
    <source>
        <dbReference type="HAMAP-Rule" id="MF_01023"/>
    </source>
</evidence>
<dbReference type="EC" id="2.6.1.9" evidence="9"/>
<keyword evidence="5 9" id="KW-0032">Aminotransferase</keyword>
<comment type="pathway">
    <text evidence="2 9">Amino-acid biosynthesis; L-histidine biosynthesis; L-histidine from 5-phospho-alpha-D-ribose 1-diphosphate: step 7/9.</text>
</comment>
<gene>
    <name evidence="9 11" type="primary">hisC</name>
    <name evidence="11" type="ORF">AZOBR_120044</name>
</gene>
<dbReference type="AlphaFoldDB" id="A0A9P1NM45"/>
<dbReference type="GO" id="GO:0000105">
    <property type="term" value="P:L-histidine biosynthetic process"/>
    <property type="evidence" value="ECO:0007669"/>
    <property type="project" value="UniProtKB-UniRule"/>
</dbReference>
<dbReference type="Gene3D" id="3.40.640.10">
    <property type="entry name" value="Type I PLP-dependent aspartate aminotransferase-like (Major domain)"/>
    <property type="match status" value="1"/>
</dbReference>
<evidence type="ECO:0000256" key="1">
    <source>
        <dbReference type="ARBA" id="ARBA00001933"/>
    </source>
</evidence>
<comment type="catalytic activity">
    <reaction evidence="8 9">
        <text>L-histidinol phosphate + 2-oxoglutarate = 3-(imidazol-4-yl)-2-oxopropyl phosphate + L-glutamate</text>
        <dbReference type="Rhea" id="RHEA:23744"/>
        <dbReference type="ChEBI" id="CHEBI:16810"/>
        <dbReference type="ChEBI" id="CHEBI:29985"/>
        <dbReference type="ChEBI" id="CHEBI:57766"/>
        <dbReference type="ChEBI" id="CHEBI:57980"/>
        <dbReference type="EC" id="2.6.1.9"/>
    </reaction>
</comment>
<evidence type="ECO:0000256" key="4">
    <source>
        <dbReference type="ARBA" id="ARBA00011738"/>
    </source>
</evidence>
<dbReference type="InterPro" id="IPR050106">
    <property type="entry name" value="HistidinolP_aminotransfase"/>
</dbReference>
<keyword evidence="9" id="KW-0368">Histidine biosynthesis</keyword>
<sequence>MHNGACLMELLSPRPGIGQIKPYRPARPPEDGAAWVDLSLTVNPLGPGKKALTAYRHMAAQIHRYPDWSQDRLRHAIARRYDLDAGHITCANGSDEMIHLVTQAFTGPGDEVLCHEHGYRGFMKAIRAAGATPVIAAERDLVVDVEAMIDRANEKTKLCFLANPNNPTGTYIPSEMVLRLRAGLPSHTLLVLDSAYADYCRRDNYSDGTEIVENSDNVLMVRTFSKLHGLAGLRVGWAYGPAGVIEAVNQTRGPFNVGIAAQAAAEAAVGDTEHEEATFAHNSSWLPWLSHELEQLGVRVYPSVCNFILARIPTDPSLGVQAVLDHLARRGILVKPTQDYGLADCLRITVGREDENRALVAALGEILS</sequence>
<evidence type="ECO:0000256" key="8">
    <source>
        <dbReference type="ARBA" id="ARBA00047481"/>
    </source>
</evidence>
<dbReference type="Pfam" id="PF00155">
    <property type="entry name" value="Aminotran_1_2"/>
    <property type="match status" value="1"/>
</dbReference>
<evidence type="ECO:0000313" key="12">
    <source>
        <dbReference type="Proteomes" id="UP000007319"/>
    </source>
</evidence>
<keyword evidence="7 9" id="KW-0663">Pyridoxal phosphate</keyword>
<dbReference type="CDD" id="cd00609">
    <property type="entry name" value="AAT_like"/>
    <property type="match status" value="1"/>
</dbReference>
<evidence type="ECO:0000256" key="3">
    <source>
        <dbReference type="ARBA" id="ARBA00007970"/>
    </source>
</evidence>
<reference evidence="11 12" key="1">
    <citation type="journal article" date="2011" name="PLoS Genet.">
        <title>Azospirillum genomes reveal transition of bacteria from aquatic to terrestrial environments.</title>
        <authorList>
            <person name="Wisniewski-Dye F."/>
            <person name="Borziak K."/>
            <person name="Khalsa-Moyers G."/>
            <person name="Alexandre G."/>
            <person name="Sukharnikov L.O."/>
            <person name="Wuichet K."/>
            <person name="Hurst G.B."/>
            <person name="McDonald W.H."/>
            <person name="Robertson J.S."/>
            <person name="Barbe V."/>
            <person name="Calteau A."/>
            <person name="Rouy Z."/>
            <person name="Mangenot S."/>
            <person name="Prigent-Combaret C."/>
            <person name="Normand P."/>
            <person name="Boyer M."/>
            <person name="Siguier P."/>
            <person name="Dessaux Y."/>
            <person name="Elmerich C."/>
            <person name="Condemine G."/>
            <person name="Krishnen G."/>
            <person name="Kennedy I."/>
            <person name="Paterson A.H."/>
            <person name="Gonzalez V."/>
            <person name="Mavingui P."/>
            <person name="Zhulin I.B."/>
        </authorList>
    </citation>
    <scope>NUCLEOTIDE SEQUENCE [LARGE SCALE GENOMIC DNA]</scope>
    <source>
        <strain evidence="11 12">Sp245</strain>
    </source>
</reference>
<keyword evidence="9" id="KW-0028">Amino-acid biosynthesis</keyword>
<keyword evidence="12" id="KW-1185">Reference proteome</keyword>
<dbReference type="InterPro" id="IPR005861">
    <property type="entry name" value="HisP_aminotrans"/>
</dbReference>
<dbReference type="InterPro" id="IPR015422">
    <property type="entry name" value="PyrdxlP-dep_Trfase_small"/>
</dbReference>
<dbReference type="GO" id="GO:0030170">
    <property type="term" value="F:pyridoxal phosphate binding"/>
    <property type="evidence" value="ECO:0007669"/>
    <property type="project" value="InterPro"/>
</dbReference>
<dbReference type="InterPro" id="IPR015424">
    <property type="entry name" value="PyrdxlP-dep_Trfase"/>
</dbReference>
<comment type="similarity">
    <text evidence="3 9">Belongs to the class-II pyridoxal-phosphate-dependent aminotransferase family. Histidinol-phosphate aminotransferase subfamily.</text>
</comment>
<evidence type="ECO:0000256" key="6">
    <source>
        <dbReference type="ARBA" id="ARBA00022679"/>
    </source>
</evidence>
<evidence type="ECO:0000256" key="2">
    <source>
        <dbReference type="ARBA" id="ARBA00005011"/>
    </source>
</evidence>
<dbReference type="InterPro" id="IPR015421">
    <property type="entry name" value="PyrdxlP-dep_Trfase_major"/>
</dbReference>
<evidence type="ECO:0000256" key="5">
    <source>
        <dbReference type="ARBA" id="ARBA00022576"/>
    </source>
</evidence>